<comment type="caution">
    <text evidence="2">The sequence shown here is derived from an EMBL/GenBank/DDBJ whole genome shotgun (WGS) entry which is preliminary data.</text>
</comment>
<dbReference type="Pfam" id="PF03705">
    <property type="entry name" value="CheR_N"/>
    <property type="match status" value="1"/>
</dbReference>
<dbReference type="InterPro" id="IPR050903">
    <property type="entry name" value="Bact_Chemotaxis_MeTrfase"/>
</dbReference>
<gene>
    <name evidence="2" type="ORF">G4D63_20390</name>
</gene>
<dbReference type="PRINTS" id="PR00996">
    <property type="entry name" value="CHERMTFRASE"/>
</dbReference>
<dbReference type="SUPFAM" id="SSF53335">
    <property type="entry name" value="S-adenosyl-L-methionine-dependent methyltransferases"/>
    <property type="match status" value="1"/>
</dbReference>
<sequence length="273" mass="31984">MSENEKIEIHLLLEAIHIKYGYDFRKYSNTHVFRRIHEIIEKTNCQSVSELQYKVLYDSDTFLIFLKYLSINVTEMFRNPPFYKSIRNEIVPVLKTYPFIKIWSAGCSTGEEVYSLAILLHEEGLLDRTIIYGTDINEGVLIKAREGIYPANMIEKFSENYQNAGGKGHFDDYFTVKYNYASVKNELKKNIVFAGHNLVTDHVFGEMNLITCRNVFIYFEQELQDHAIKLFSDSLCTGGFLGLGSKEDMRFSTYHNLFQTINERNRLYQKKFM</sequence>
<dbReference type="Pfam" id="PF01739">
    <property type="entry name" value="CheR"/>
    <property type="match status" value="1"/>
</dbReference>
<dbReference type="EMBL" id="JAAIWM010000013">
    <property type="protein sequence ID" value="NEY74065.1"/>
    <property type="molecule type" value="Genomic_DNA"/>
</dbReference>
<dbReference type="GO" id="GO:0008757">
    <property type="term" value="F:S-adenosylmethionine-dependent methyltransferase activity"/>
    <property type="evidence" value="ECO:0007669"/>
    <property type="project" value="InterPro"/>
</dbReference>
<evidence type="ECO:0000313" key="3">
    <source>
        <dbReference type="Proteomes" id="UP000481043"/>
    </source>
</evidence>
<dbReference type="GO" id="GO:0032259">
    <property type="term" value="P:methylation"/>
    <property type="evidence" value="ECO:0007669"/>
    <property type="project" value="UniProtKB-KW"/>
</dbReference>
<dbReference type="InterPro" id="IPR000780">
    <property type="entry name" value="CheR_MeTrfase"/>
</dbReference>
<keyword evidence="3" id="KW-1185">Reference proteome</keyword>
<feature type="domain" description="CheR-type methyltransferase" evidence="1">
    <location>
        <begin position="1"/>
        <end position="271"/>
    </location>
</feature>
<proteinExistence type="predicted"/>
<reference evidence="2 3" key="1">
    <citation type="submission" date="2020-02" db="EMBL/GenBank/DDBJ databases">
        <title>Bacillus aquiflavi sp. nov., isolated from yellow water of strong flavor Chinese baijiu in Yibin region of China.</title>
        <authorList>
            <person name="Xie J."/>
        </authorList>
    </citation>
    <scope>NUCLEOTIDE SEQUENCE [LARGE SCALE GENOMIC DNA]</scope>
    <source>
        <strain evidence="2 3">SA4</strain>
    </source>
</reference>
<evidence type="ECO:0000313" key="2">
    <source>
        <dbReference type="EMBL" id="NEY74065.1"/>
    </source>
</evidence>
<dbReference type="InterPro" id="IPR029063">
    <property type="entry name" value="SAM-dependent_MTases_sf"/>
</dbReference>
<dbReference type="Proteomes" id="UP000481043">
    <property type="component" value="Unassembled WGS sequence"/>
</dbReference>
<keyword evidence="2" id="KW-0808">Transferase</keyword>
<evidence type="ECO:0000259" key="1">
    <source>
        <dbReference type="PROSITE" id="PS50123"/>
    </source>
</evidence>
<dbReference type="PANTHER" id="PTHR24422">
    <property type="entry name" value="CHEMOTAXIS PROTEIN METHYLTRANSFERASE"/>
    <property type="match status" value="1"/>
</dbReference>
<dbReference type="SUPFAM" id="SSF47757">
    <property type="entry name" value="Chemotaxis receptor methyltransferase CheR, N-terminal domain"/>
    <property type="match status" value="1"/>
</dbReference>
<dbReference type="PROSITE" id="PS50123">
    <property type="entry name" value="CHER"/>
    <property type="match status" value="1"/>
</dbReference>
<name>A0A6M0QCR3_9BACI</name>
<keyword evidence="2" id="KW-0489">Methyltransferase</keyword>
<dbReference type="Gene3D" id="3.40.50.150">
    <property type="entry name" value="Vaccinia Virus protein VP39"/>
    <property type="match status" value="1"/>
</dbReference>
<dbReference type="SMART" id="SM00138">
    <property type="entry name" value="MeTrc"/>
    <property type="match status" value="1"/>
</dbReference>
<dbReference type="AlphaFoldDB" id="A0A6M0QCR3"/>
<dbReference type="PANTHER" id="PTHR24422:SF8">
    <property type="entry name" value="CHEMOTAXIS PROTEIN"/>
    <property type="match status" value="1"/>
</dbReference>
<accession>A0A6M0QCR3</accession>
<organism evidence="2 3">
    <name type="scientific">Bacillus mesophilus</name>
    <dbReference type="NCBI Taxonomy" id="1808955"/>
    <lineage>
        <taxon>Bacteria</taxon>
        <taxon>Bacillati</taxon>
        <taxon>Bacillota</taxon>
        <taxon>Bacilli</taxon>
        <taxon>Bacillales</taxon>
        <taxon>Bacillaceae</taxon>
        <taxon>Bacillus</taxon>
    </lineage>
</organism>
<dbReference type="InterPro" id="IPR022642">
    <property type="entry name" value="CheR_C"/>
</dbReference>
<protein>
    <submittedName>
        <fullName evidence="2">Protein-glutamate O-methyltransferase CheR</fullName>
    </submittedName>
</protein>
<dbReference type="InterPro" id="IPR022641">
    <property type="entry name" value="CheR_N"/>
</dbReference>